<name>A1K9R5_AZOSB</name>
<dbReference type="PANTHER" id="PTHR30097">
    <property type="entry name" value="CATION EFFLUX SYSTEM PROTEIN CUSB"/>
    <property type="match status" value="1"/>
</dbReference>
<dbReference type="Pfam" id="PF25975">
    <property type="entry name" value="CzcB_C"/>
    <property type="match status" value="1"/>
</dbReference>
<accession>A1K9R5</accession>
<feature type="region of interest" description="Disordered" evidence="5">
    <location>
        <begin position="29"/>
        <end position="68"/>
    </location>
</feature>
<evidence type="ECO:0000256" key="3">
    <source>
        <dbReference type="ARBA" id="ARBA00022729"/>
    </source>
</evidence>
<dbReference type="Pfam" id="PF25919">
    <property type="entry name" value="BSH_CusB"/>
    <property type="match status" value="1"/>
</dbReference>
<dbReference type="HOGENOM" id="CLU_018816_13_1_4"/>
<keyword evidence="10" id="KW-1185">Reference proteome</keyword>
<proteinExistence type="inferred from homology"/>
<dbReference type="InterPro" id="IPR058792">
    <property type="entry name" value="Beta-barrel_RND_2"/>
</dbReference>
<dbReference type="InterPro" id="IPR051909">
    <property type="entry name" value="MFP_Cation_Efflux"/>
</dbReference>
<feature type="compositionally biased region" description="Low complexity" evidence="5">
    <location>
        <begin position="32"/>
        <end position="47"/>
    </location>
</feature>
<keyword evidence="3" id="KW-0732">Signal</keyword>
<dbReference type="GO" id="GO:0015679">
    <property type="term" value="P:plasma membrane copper ion transport"/>
    <property type="evidence" value="ECO:0007669"/>
    <property type="project" value="TreeGrafter"/>
</dbReference>
<keyword evidence="2" id="KW-0813">Transport</keyword>
<dbReference type="Gene3D" id="2.40.50.100">
    <property type="match status" value="1"/>
</dbReference>
<dbReference type="GO" id="GO:0022857">
    <property type="term" value="F:transmembrane transporter activity"/>
    <property type="evidence" value="ECO:0007669"/>
    <property type="project" value="InterPro"/>
</dbReference>
<feature type="domain" description="CusB-like barrel-sandwich hybrid" evidence="6">
    <location>
        <begin position="132"/>
        <end position="269"/>
    </location>
</feature>
<dbReference type="InterPro" id="IPR042230">
    <property type="entry name" value="CusF_sf"/>
</dbReference>
<dbReference type="PANTHER" id="PTHR30097:SF15">
    <property type="entry name" value="CATION EFFLUX SYSTEM PROTEIN CUSB"/>
    <property type="match status" value="1"/>
</dbReference>
<dbReference type="Gene3D" id="2.40.420.20">
    <property type="match status" value="1"/>
</dbReference>
<dbReference type="GO" id="GO:0030288">
    <property type="term" value="C:outer membrane-bounded periplasmic space"/>
    <property type="evidence" value="ECO:0007669"/>
    <property type="project" value="TreeGrafter"/>
</dbReference>
<evidence type="ECO:0000256" key="1">
    <source>
        <dbReference type="ARBA" id="ARBA00009477"/>
    </source>
</evidence>
<keyword evidence="9" id="KW-0472">Membrane</keyword>
<dbReference type="Pfam" id="PF11604">
    <property type="entry name" value="CusF_Ec"/>
    <property type="match status" value="1"/>
</dbReference>
<comment type="similarity">
    <text evidence="1">Belongs to the membrane fusion protein (MFP) (TC 8.A.1) family.</text>
</comment>
<dbReference type="InterPro" id="IPR058649">
    <property type="entry name" value="CzcB_C"/>
</dbReference>
<dbReference type="NCBIfam" id="TIGR01730">
    <property type="entry name" value="RND_mfp"/>
    <property type="match status" value="1"/>
</dbReference>
<dbReference type="EMBL" id="AM406670">
    <property type="protein sequence ID" value="CAL95570.1"/>
    <property type="molecule type" value="Genomic_DNA"/>
</dbReference>
<evidence type="ECO:0000313" key="9">
    <source>
        <dbReference type="EMBL" id="CAL95570.1"/>
    </source>
</evidence>
<dbReference type="KEGG" id="azo:azo2954"/>
<dbReference type="eggNOG" id="COG0845">
    <property type="taxonomic scope" value="Bacteria"/>
</dbReference>
<dbReference type="InterPro" id="IPR058790">
    <property type="entry name" value="BSH_CusB"/>
</dbReference>
<dbReference type="GO" id="GO:0016020">
    <property type="term" value="C:membrane"/>
    <property type="evidence" value="ECO:0007669"/>
    <property type="project" value="InterPro"/>
</dbReference>
<protein>
    <submittedName>
        <fullName evidence="9">Cation efflux transmembrane protein</fullName>
    </submittedName>
</protein>
<organism evidence="9 10">
    <name type="scientific">Azoarcus sp. (strain BH72)</name>
    <dbReference type="NCBI Taxonomy" id="418699"/>
    <lineage>
        <taxon>Bacteria</taxon>
        <taxon>Pseudomonadati</taxon>
        <taxon>Pseudomonadota</taxon>
        <taxon>Betaproteobacteria</taxon>
        <taxon>Rhodocyclales</taxon>
        <taxon>Zoogloeaceae</taxon>
        <taxon>Azoarcus</taxon>
    </lineage>
</organism>
<dbReference type="GO" id="GO:0046914">
    <property type="term" value="F:transition metal ion binding"/>
    <property type="evidence" value="ECO:0007669"/>
    <property type="project" value="TreeGrafter"/>
</dbReference>
<dbReference type="Pfam" id="PF25954">
    <property type="entry name" value="Beta-barrel_RND_2"/>
    <property type="match status" value="1"/>
</dbReference>
<dbReference type="InterPro" id="IPR021647">
    <property type="entry name" value="CusF_Ec"/>
</dbReference>
<sequence length="531" mass="56082">MKPAVQLSLAALAVAVALGAGYWAGSRNGGHPAAAPTGDSAAPAAGSGERKPLYYRNPMGLPDTSPVPKKDSMGMDYIPVYADDTPDDAGVVRVSPARVQLLGVKTALAEERMVDAAVRAVGRVELDERSVVAVAPRFEGWIERLHVSAVGDPVRKGQPLFTVYSPELQSAGEELRIAEKLQRDAAATDPTAAASAARLADATRERLKNWEVAAPGAAPRTTPPAAGVGAPSQASTRHTFHAPADGIVLEKNAVQGARFMPGEAIYRIADLSRVWVIADLYEQDLARIKVGQPASVSLDAFPGRRFDAKVAYLYPTLNAATRSTPVRLELDNRERLLRPGMFAHVELAAGPAAPRVTVPASAVIDDGHRQVVLIALDEGRYKPQPVKLGARGQDYVEVTEGVQAGERVVVSANFLIDSESQLKAALSNLTEATADTSKPAAAKGFEAVGVLDGIDLAMNSITVTHEPIPALQWPEMTMDFGIASAEVVAGMAPGTAIRFSFEQRAPGEFVVTKVERVGATAEADHSGHGKR</sequence>
<dbReference type="Proteomes" id="UP000002588">
    <property type="component" value="Chromosome"/>
</dbReference>
<evidence type="ECO:0000256" key="4">
    <source>
        <dbReference type="ARBA" id="ARBA00023065"/>
    </source>
</evidence>
<dbReference type="RefSeq" id="WP_011766680.1">
    <property type="nucleotide sequence ID" value="NC_008702.1"/>
</dbReference>
<evidence type="ECO:0000259" key="8">
    <source>
        <dbReference type="Pfam" id="PF25975"/>
    </source>
</evidence>
<keyword evidence="9" id="KW-0812">Transmembrane</keyword>
<evidence type="ECO:0000256" key="2">
    <source>
        <dbReference type="ARBA" id="ARBA00022448"/>
    </source>
</evidence>
<reference evidence="9 10" key="1">
    <citation type="journal article" date="2006" name="Nat. Biotechnol.">
        <title>Complete genome of the mutualistic, N2-fixing grass endophyte Azoarcus sp. strain BH72.</title>
        <authorList>
            <person name="Krause A."/>
            <person name="Ramakumar A."/>
            <person name="Bartels D."/>
            <person name="Battistoni F."/>
            <person name="Bekel T."/>
            <person name="Boch J."/>
            <person name="Boehm M."/>
            <person name="Friedrich F."/>
            <person name="Hurek T."/>
            <person name="Krause L."/>
            <person name="Linke B."/>
            <person name="McHardy A.C."/>
            <person name="Sarkar A."/>
            <person name="Schneiker S."/>
            <person name="Syed A.A."/>
            <person name="Thauer R."/>
            <person name="Vorhoelter F.-J."/>
            <person name="Weidner S."/>
            <person name="Puehler A."/>
            <person name="Reinhold-Hurek B."/>
            <person name="Kaiser O."/>
            <person name="Goesmann A."/>
        </authorList>
    </citation>
    <scope>NUCLEOTIDE SEQUENCE [LARGE SCALE GENOMIC DNA]</scope>
    <source>
        <strain evidence="9 10">BH72</strain>
    </source>
</reference>
<dbReference type="Gene3D" id="2.40.30.170">
    <property type="match status" value="1"/>
</dbReference>
<dbReference type="STRING" id="62928.azo2954"/>
<evidence type="ECO:0000259" key="7">
    <source>
        <dbReference type="Pfam" id="PF25954"/>
    </source>
</evidence>
<feature type="domain" description="CzcB-like C-terminal circularly permuted SH3-like" evidence="8">
    <location>
        <begin position="356"/>
        <end position="416"/>
    </location>
</feature>
<dbReference type="FunFam" id="2.40.30.170:FF:000010">
    <property type="entry name" value="Efflux RND transporter periplasmic adaptor subunit"/>
    <property type="match status" value="1"/>
</dbReference>
<dbReference type="Gene3D" id="2.40.50.320">
    <property type="entry name" value="Copper binding periplasmic protein CusF"/>
    <property type="match status" value="1"/>
</dbReference>
<dbReference type="InterPro" id="IPR006143">
    <property type="entry name" value="RND_pump_MFP"/>
</dbReference>
<dbReference type="AlphaFoldDB" id="A1K9R5"/>
<evidence type="ECO:0000256" key="5">
    <source>
        <dbReference type="SAM" id="MobiDB-lite"/>
    </source>
</evidence>
<keyword evidence="4" id="KW-0406">Ion transport</keyword>
<dbReference type="eggNOG" id="COG5569">
    <property type="taxonomic scope" value="Bacteria"/>
</dbReference>
<dbReference type="FunFam" id="2.40.420.20:FF:000003">
    <property type="entry name" value="Cation efflux system protein cusB"/>
    <property type="match status" value="1"/>
</dbReference>
<feature type="domain" description="CusB-like beta-barrel" evidence="7">
    <location>
        <begin position="273"/>
        <end position="349"/>
    </location>
</feature>
<dbReference type="SUPFAM" id="SSF111369">
    <property type="entry name" value="HlyD-like secretion proteins"/>
    <property type="match status" value="1"/>
</dbReference>
<gene>
    <name evidence="9" type="primary">cusB</name>
    <name evidence="9" type="ordered locus">azo2954</name>
</gene>
<evidence type="ECO:0000313" key="10">
    <source>
        <dbReference type="Proteomes" id="UP000002588"/>
    </source>
</evidence>
<evidence type="ECO:0000259" key="6">
    <source>
        <dbReference type="Pfam" id="PF25919"/>
    </source>
</evidence>
<dbReference type="GO" id="GO:0060003">
    <property type="term" value="P:copper ion export"/>
    <property type="evidence" value="ECO:0007669"/>
    <property type="project" value="TreeGrafter"/>
</dbReference>